<organism evidence="2 3">
    <name type="scientific">Tilletia indica</name>
    <dbReference type="NCBI Taxonomy" id="43049"/>
    <lineage>
        <taxon>Eukaryota</taxon>
        <taxon>Fungi</taxon>
        <taxon>Dikarya</taxon>
        <taxon>Basidiomycota</taxon>
        <taxon>Ustilaginomycotina</taxon>
        <taxon>Exobasidiomycetes</taxon>
        <taxon>Tilletiales</taxon>
        <taxon>Tilletiaceae</taxon>
        <taxon>Tilletia</taxon>
    </lineage>
</organism>
<evidence type="ECO:0000313" key="2">
    <source>
        <dbReference type="EMBL" id="KAE8251669.1"/>
    </source>
</evidence>
<gene>
    <name evidence="2" type="ORF">A4X13_0g3896</name>
</gene>
<reference evidence="2" key="2">
    <citation type="journal article" date="2019" name="IMA Fungus">
        <title>Genome sequencing and comparison of five Tilletia species to identify candidate genes for the detection of regulated species infecting wheat.</title>
        <authorList>
            <person name="Nguyen H.D.T."/>
            <person name="Sultana T."/>
            <person name="Kesanakurti P."/>
            <person name="Hambleton S."/>
        </authorList>
    </citation>
    <scope>NUCLEOTIDE SEQUENCE</scope>
    <source>
        <strain evidence="2">DAOMC 236416</strain>
    </source>
</reference>
<dbReference type="AlphaFoldDB" id="A0A177T8X9"/>
<feature type="region of interest" description="Disordered" evidence="1">
    <location>
        <begin position="43"/>
        <end position="185"/>
    </location>
</feature>
<comment type="caution">
    <text evidence="2">The sequence shown here is derived from an EMBL/GenBank/DDBJ whole genome shotgun (WGS) entry which is preliminary data.</text>
</comment>
<reference evidence="2" key="1">
    <citation type="submission" date="2016-04" db="EMBL/GenBank/DDBJ databases">
        <authorList>
            <person name="Nguyen H.D."/>
            <person name="Samba Siva P."/>
            <person name="Cullis J."/>
            <person name="Levesque C.A."/>
            <person name="Hambleton S."/>
        </authorList>
    </citation>
    <scope>NUCLEOTIDE SEQUENCE</scope>
    <source>
        <strain evidence="2">DAOMC 236416</strain>
    </source>
</reference>
<protein>
    <submittedName>
        <fullName evidence="2">Uncharacterized protein</fullName>
    </submittedName>
</protein>
<keyword evidence="3" id="KW-1185">Reference proteome</keyword>
<feature type="compositionally biased region" description="Low complexity" evidence="1">
    <location>
        <begin position="68"/>
        <end position="79"/>
    </location>
</feature>
<proteinExistence type="predicted"/>
<feature type="compositionally biased region" description="Basic and acidic residues" evidence="1">
    <location>
        <begin position="127"/>
        <end position="158"/>
    </location>
</feature>
<evidence type="ECO:0000313" key="3">
    <source>
        <dbReference type="Proteomes" id="UP000077521"/>
    </source>
</evidence>
<accession>A0A177T8X9</accession>
<evidence type="ECO:0000256" key="1">
    <source>
        <dbReference type="SAM" id="MobiDB-lite"/>
    </source>
</evidence>
<sequence>MQVRPLSPPRESLPAEASFRESGPSHLTSSSTSLLNIIMDESCAGSHPIAMRVGGRRMSIPRRRSRASDASTSPSTSPESTRDGAPIHHPMPNPTDSDDYPRPRAAAAAPATSPPAVPGAEPTMDQAPEKTEEQDKEQQRENRRQRREREHGHGKETSPEEGMNRGYVQGEHQQGWYGKGGAHMKGVGGARIVQPEGKGFM</sequence>
<name>A0A177T8X9_9BASI</name>
<feature type="region of interest" description="Disordered" evidence="1">
    <location>
        <begin position="1"/>
        <end position="30"/>
    </location>
</feature>
<dbReference type="Proteomes" id="UP000077521">
    <property type="component" value="Unassembled WGS sequence"/>
</dbReference>
<dbReference type="EMBL" id="LWDF02000236">
    <property type="protein sequence ID" value="KAE8251669.1"/>
    <property type="molecule type" value="Genomic_DNA"/>
</dbReference>